<feature type="region of interest" description="Disordered" evidence="1">
    <location>
        <begin position="304"/>
        <end position="323"/>
    </location>
</feature>
<dbReference type="InterPro" id="IPR050627">
    <property type="entry name" value="Nitroreductase/BluB"/>
</dbReference>
<dbReference type="Proteomes" id="UP000602198">
    <property type="component" value="Unassembled WGS sequence"/>
</dbReference>
<protein>
    <submittedName>
        <fullName evidence="3">Nitroreductase family protein</fullName>
    </submittedName>
</protein>
<evidence type="ECO:0000313" key="4">
    <source>
        <dbReference type="Proteomes" id="UP000602198"/>
    </source>
</evidence>
<dbReference type="EMBL" id="JAERRJ010000022">
    <property type="protein sequence ID" value="MBL1079987.1"/>
    <property type="molecule type" value="Genomic_DNA"/>
</dbReference>
<dbReference type="InterPro" id="IPR000415">
    <property type="entry name" value="Nitroreductase-like"/>
</dbReference>
<dbReference type="PANTHER" id="PTHR23026:SF123">
    <property type="entry name" value="NAD(P)H NITROREDUCTASE RV3131-RELATED"/>
    <property type="match status" value="1"/>
</dbReference>
<gene>
    <name evidence="3" type="ORF">JK358_36880</name>
</gene>
<keyword evidence="4" id="KW-1185">Reference proteome</keyword>
<feature type="domain" description="Nitroreductase" evidence="2">
    <location>
        <begin position="117"/>
        <end position="271"/>
    </location>
</feature>
<comment type="caution">
    <text evidence="3">The sequence shown here is derived from an EMBL/GenBank/DDBJ whole genome shotgun (WGS) entry which is preliminary data.</text>
</comment>
<organism evidence="3 4">
    <name type="scientific">Nocardia acididurans</name>
    <dbReference type="NCBI Taxonomy" id="2802282"/>
    <lineage>
        <taxon>Bacteria</taxon>
        <taxon>Bacillati</taxon>
        <taxon>Actinomycetota</taxon>
        <taxon>Actinomycetes</taxon>
        <taxon>Mycobacteriales</taxon>
        <taxon>Nocardiaceae</taxon>
        <taxon>Nocardia</taxon>
    </lineage>
</organism>
<evidence type="ECO:0000256" key="1">
    <source>
        <dbReference type="SAM" id="MobiDB-lite"/>
    </source>
</evidence>
<dbReference type="Pfam" id="PF00881">
    <property type="entry name" value="Nitroreductase"/>
    <property type="match status" value="1"/>
</dbReference>
<sequence length="323" mass="35583">MRGNPGLETIRAAIGLAQRAPSVHNSQPWRWHFDGGELDLYADPARHLTATDPEQRALVLSCGAVLHHLRVALAALGWATEVEHLPDPADPNHLATLRLSRKRARGTDFGLTAAMVHRRSDRRRFAYGEVPQRYIRTASDYATRFGAAVHTVPETMRPQLGKLIRTAAERHADDALYQVELAAWSGRRGTSDGVPARNVTAVRTDDQLPCRSFADPVLIDIARSHDDAEWLVVSTGRDDRRAQLQAGESLSALLLAATDLGLATCIQTEPLGVPDLREEIRFGLCEGRFPQAMVRAGWVRSSAAPLPETPRRGTDEVFARTPH</sequence>
<proteinExistence type="predicted"/>
<evidence type="ECO:0000259" key="2">
    <source>
        <dbReference type="Pfam" id="PF00881"/>
    </source>
</evidence>
<feature type="compositionally biased region" description="Basic and acidic residues" evidence="1">
    <location>
        <begin position="309"/>
        <end position="323"/>
    </location>
</feature>
<dbReference type="NCBIfam" id="NF047509">
    <property type="entry name" value="Rv3131_FMN_oxido"/>
    <property type="match status" value="1"/>
</dbReference>
<reference evidence="3 4" key="1">
    <citation type="submission" date="2021-01" db="EMBL/GenBank/DDBJ databases">
        <title>WGS of actinomycetes isolated from Thailand.</title>
        <authorList>
            <person name="Thawai C."/>
        </authorList>
    </citation>
    <scope>NUCLEOTIDE SEQUENCE [LARGE SCALE GENOMIC DNA]</scope>
    <source>
        <strain evidence="3 4">LPG 2</strain>
    </source>
</reference>
<dbReference type="SUPFAM" id="SSF55469">
    <property type="entry name" value="FMN-dependent nitroreductase-like"/>
    <property type="match status" value="2"/>
</dbReference>
<name>A0ABS1MHE9_9NOCA</name>
<accession>A0ABS1MHE9</accession>
<dbReference type="PANTHER" id="PTHR23026">
    <property type="entry name" value="NADPH NITROREDUCTASE"/>
    <property type="match status" value="1"/>
</dbReference>
<dbReference type="InterPro" id="IPR029479">
    <property type="entry name" value="Nitroreductase"/>
</dbReference>
<dbReference type="Gene3D" id="3.40.109.10">
    <property type="entry name" value="NADH Oxidase"/>
    <property type="match status" value="1"/>
</dbReference>
<evidence type="ECO:0000313" key="3">
    <source>
        <dbReference type="EMBL" id="MBL1079987.1"/>
    </source>
</evidence>
<dbReference type="RefSeq" id="WP_201958013.1">
    <property type="nucleotide sequence ID" value="NZ_JAERRJ010000022.1"/>
</dbReference>